<sequence>MEVTGGGEYVVGCRLAIKTTFGEDIEGAVLAYDNSSKIVSVTTDAFSFNVKPIPFTRPSFVKQEGSSGPRQNLRFLKVNYVKNVMLLGQAEEQFELKNPYLDMTSLRNREEAAIRQAEAEAERFGVGVTQEAQDIFDALSKTLPVRWEKTAILVMNEVRVSHPYLPDDVIGGPPAANERVRKVLELERKRLHSRVNG</sequence>
<name>A0ABP1AAL0_9BRYO</name>
<dbReference type="InterPro" id="IPR039683">
    <property type="entry name" value="Lsm12-like"/>
</dbReference>
<dbReference type="PROSITE" id="PS52001">
    <property type="entry name" value="AD"/>
    <property type="match status" value="1"/>
</dbReference>
<evidence type="ECO:0000313" key="3">
    <source>
        <dbReference type="Proteomes" id="UP001497522"/>
    </source>
</evidence>
<dbReference type="Pfam" id="PF09793">
    <property type="entry name" value="AD"/>
    <property type="match status" value="1"/>
</dbReference>
<dbReference type="SMART" id="SM00995">
    <property type="entry name" value="AD"/>
    <property type="match status" value="1"/>
</dbReference>
<feature type="domain" description="AD" evidence="1">
    <location>
        <begin position="99"/>
        <end position="192"/>
    </location>
</feature>
<keyword evidence="3" id="KW-1185">Reference proteome</keyword>
<dbReference type="InterPro" id="IPR047574">
    <property type="entry name" value="AD"/>
</dbReference>
<protein>
    <recommendedName>
        <fullName evidence="1">AD domain-containing protein</fullName>
    </recommendedName>
</protein>
<dbReference type="Proteomes" id="UP001497522">
    <property type="component" value="Chromosome 10"/>
</dbReference>
<dbReference type="InterPro" id="IPR019181">
    <property type="entry name" value="LSM12_ABD"/>
</dbReference>
<proteinExistence type="predicted"/>
<gene>
    <name evidence="2" type="ORF">CSSPJE1EN2_LOCUS2546</name>
</gene>
<reference evidence="2" key="1">
    <citation type="submission" date="2024-03" db="EMBL/GenBank/DDBJ databases">
        <authorList>
            <consortium name="ELIXIR-Norway"/>
            <consortium name="Elixir Norway"/>
        </authorList>
    </citation>
    <scope>NUCLEOTIDE SEQUENCE</scope>
</reference>
<dbReference type="EMBL" id="OZ023711">
    <property type="protein sequence ID" value="CAK9859551.1"/>
    <property type="molecule type" value="Genomic_DNA"/>
</dbReference>
<evidence type="ECO:0000313" key="2">
    <source>
        <dbReference type="EMBL" id="CAK9859551.1"/>
    </source>
</evidence>
<accession>A0ABP1AAL0</accession>
<dbReference type="PANTHER" id="PTHR13542">
    <property type="entry name" value="LSM12 HOMOLOG"/>
    <property type="match status" value="1"/>
</dbReference>
<organism evidence="2 3">
    <name type="scientific">Sphagnum jensenii</name>
    <dbReference type="NCBI Taxonomy" id="128206"/>
    <lineage>
        <taxon>Eukaryota</taxon>
        <taxon>Viridiplantae</taxon>
        <taxon>Streptophyta</taxon>
        <taxon>Embryophyta</taxon>
        <taxon>Bryophyta</taxon>
        <taxon>Sphagnophytina</taxon>
        <taxon>Sphagnopsida</taxon>
        <taxon>Sphagnales</taxon>
        <taxon>Sphagnaceae</taxon>
        <taxon>Sphagnum</taxon>
    </lineage>
</organism>
<evidence type="ECO:0000259" key="1">
    <source>
        <dbReference type="PROSITE" id="PS52001"/>
    </source>
</evidence>